<gene>
    <name evidence="2" type="ORF">B0A77_14720</name>
</gene>
<dbReference type="Proteomes" id="UP000220828">
    <property type="component" value="Unassembled WGS sequence"/>
</dbReference>
<dbReference type="AlphaFoldDB" id="A0A2H3KFG6"/>
<evidence type="ECO:0000313" key="3">
    <source>
        <dbReference type="Proteomes" id="UP000220828"/>
    </source>
</evidence>
<name>A0A2H3KFG6_9FLAO</name>
<reference evidence="2 3" key="1">
    <citation type="submission" date="2017-09" db="EMBL/GenBank/DDBJ databases">
        <title>Whole genomes of Flavobacteriaceae.</title>
        <authorList>
            <person name="Stine C."/>
            <person name="Li C."/>
            <person name="Tadesse D."/>
        </authorList>
    </citation>
    <scope>NUCLEOTIDE SEQUENCE [LARGE SCALE GENOMIC DNA]</scope>
    <source>
        <strain evidence="2 3">ATCC 35036</strain>
    </source>
</reference>
<dbReference type="EMBL" id="PCMW01000128">
    <property type="protein sequence ID" value="PDS21953.1"/>
    <property type="molecule type" value="Genomic_DNA"/>
</dbReference>
<dbReference type="RefSeq" id="WP_097554927.1">
    <property type="nucleotide sequence ID" value="NZ_PCMW01000128.1"/>
</dbReference>
<dbReference type="OrthoDB" id="1249375at2"/>
<evidence type="ECO:0000259" key="1">
    <source>
        <dbReference type="Pfam" id="PF05076"/>
    </source>
</evidence>
<sequence>MKIVNHLEYYIGGLITSAIFIDDRKFNVSISLYENLPFEGVTTLSTLGLNHYPTGKYHHELIIVCNNNFNLSYIASYLTSFSEYLIDNNKSILKGEVFDFDFTITEETKMSSLFFTIPFYFDEDIQLLEYNNRTIIFPLLIPVYREESDFVKLHGYSVFESFLEVNEINNLSDLKRENLIKRLNEYVTKNEM</sequence>
<proteinExistence type="predicted"/>
<organism evidence="2 3">
    <name type="scientific">Flavobacterium branchiophilum</name>
    <dbReference type="NCBI Taxonomy" id="55197"/>
    <lineage>
        <taxon>Bacteria</taxon>
        <taxon>Pseudomonadati</taxon>
        <taxon>Bacteroidota</taxon>
        <taxon>Flavobacteriia</taxon>
        <taxon>Flavobacteriales</taxon>
        <taxon>Flavobacteriaceae</taxon>
        <taxon>Flavobacterium</taxon>
    </lineage>
</organism>
<comment type="caution">
    <text evidence="2">The sequence shown here is derived from an EMBL/GenBank/DDBJ whole genome shotgun (WGS) entry which is preliminary data.</text>
</comment>
<accession>A0A2H3KFG6</accession>
<evidence type="ECO:0000313" key="2">
    <source>
        <dbReference type="EMBL" id="PDS21953.1"/>
    </source>
</evidence>
<protein>
    <recommendedName>
        <fullName evidence="1">Suppressor of fused-like domain-containing protein</fullName>
    </recommendedName>
</protein>
<dbReference type="Pfam" id="PF05076">
    <property type="entry name" value="SUFU"/>
    <property type="match status" value="1"/>
</dbReference>
<feature type="domain" description="Suppressor of fused-like" evidence="1">
    <location>
        <begin position="30"/>
        <end position="177"/>
    </location>
</feature>
<dbReference type="InterPro" id="IPR020941">
    <property type="entry name" value="SUFU-like_domain"/>
</dbReference>